<proteinExistence type="predicted"/>
<evidence type="ECO:0000313" key="1">
    <source>
        <dbReference type="EMBL" id="KAI4313159.1"/>
    </source>
</evidence>
<dbReference type="EMBL" id="CM039436">
    <property type="protein sequence ID" value="KAI4313159.1"/>
    <property type="molecule type" value="Genomic_DNA"/>
</dbReference>
<protein>
    <submittedName>
        <fullName evidence="1">Uncharacterized protein</fullName>
    </submittedName>
</protein>
<sequence length="151" mass="16205">MLHLFSGSSALWLCFTHTEDLPARIMNPDGSEERRTRRQIVPNTTQLVSYNNSGTQCIRGGANRIGNMKGNGNGNINVGGSEAAEQNFAALLKQVYGKGRVGDGTRTQPNSSSTTHRGENSFINTGKQTLKGLANEIGNIDGDKNGNVNLK</sequence>
<dbReference type="Proteomes" id="UP000828941">
    <property type="component" value="Chromosome 11"/>
</dbReference>
<keyword evidence="2" id="KW-1185">Reference proteome</keyword>
<gene>
    <name evidence="1" type="ORF">L6164_026162</name>
</gene>
<name>A0ACB9LQU3_BAUVA</name>
<evidence type="ECO:0000313" key="2">
    <source>
        <dbReference type="Proteomes" id="UP000828941"/>
    </source>
</evidence>
<accession>A0ACB9LQU3</accession>
<organism evidence="1 2">
    <name type="scientific">Bauhinia variegata</name>
    <name type="common">Purple orchid tree</name>
    <name type="synonym">Phanera variegata</name>
    <dbReference type="NCBI Taxonomy" id="167791"/>
    <lineage>
        <taxon>Eukaryota</taxon>
        <taxon>Viridiplantae</taxon>
        <taxon>Streptophyta</taxon>
        <taxon>Embryophyta</taxon>
        <taxon>Tracheophyta</taxon>
        <taxon>Spermatophyta</taxon>
        <taxon>Magnoliopsida</taxon>
        <taxon>eudicotyledons</taxon>
        <taxon>Gunneridae</taxon>
        <taxon>Pentapetalae</taxon>
        <taxon>rosids</taxon>
        <taxon>fabids</taxon>
        <taxon>Fabales</taxon>
        <taxon>Fabaceae</taxon>
        <taxon>Cercidoideae</taxon>
        <taxon>Cercideae</taxon>
        <taxon>Bauhiniinae</taxon>
        <taxon>Bauhinia</taxon>
    </lineage>
</organism>
<reference evidence="1 2" key="1">
    <citation type="journal article" date="2022" name="DNA Res.">
        <title>Chromosomal-level genome assembly of the orchid tree Bauhinia variegata (Leguminosae; Cercidoideae) supports the allotetraploid origin hypothesis of Bauhinia.</title>
        <authorList>
            <person name="Zhong Y."/>
            <person name="Chen Y."/>
            <person name="Zheng D."/>
            <person name="Pang J."/>
            <person name="Liu Y."/>
            <person name="Luo S."/>
            <person name="Meng S."/>
            <person name="Qian L."/>
            <person name="Wei D."/>
            <person name="Dai S."/>
            <person name="Zhou R."/>
        </authorList>
    </citation>
    <scope>NUCLEOTIDE SEQUENCE [LARGE SCALE GENOMIC DNA]</scope>
    <source>
        <strain evidence="1">BV-YZ2020</strain>
    </source>
</reference>
<comment type="caution">
    <text evidence="1">The sequence shown here is derived from an EMBL/GenBank/DDBJ whole genome shotgun (WGS) entry which is preliminary data.</text>
</comment>